<evidence type="ECO:0000313" key="4">
    <source>
        <dbReference type="EMBL" id="CAF1665603.1"/>
    </source>
</evidence>
<name>A0A8S2GAJ3_9BILA</name>
<evidence type="ECO:0000313" key="5">
    <source>
        <dbReference type="EMBL" id="CAF4530542.1"/>
    </source>
</evidence>
<dbReference type="Pfam" id="PF01576">
    <property type="entry name" value="Myosin_tail_1"/>
    <property type="match status" value="1"/>
</dbReference>
<dbReference type="Proteomes" id="UP000677228">
    <property type="component" value="Unassembled WGS sequence"/>
</dbReference>
<dbReference type="GO" id="GO:0016459">
    <property type="term" value="C:myosin complex"/>
    <property type="evidence" value="ECO:0007669"/>
    <property type="project" value="InterPro"/>
</dbReference>
<dbReference type="Proteomes" id="UP000682733">
    <property type="component" value="Unassembled WGS sequence"/>
</dbReference>
<feature type="non-terminal residue" evidence="4">
    <location>
        <position position="122"/>
    </location>
</feature>
<dbReference type="InterPro" id="IPR002928">
    <property type="entry name" value="Myosin_tail"/>
</dbReference>
<dbReference type="AlphaFoldDB" id="A0A8S2GAJ3"/>
<gene>
    <name evidence="4" type="ORF">OVA965_LOCUS45490</name>
    <name evidence="5" type="ORF">TMI583_LOCUS49035</name>
</gene>
<evidence type="ECO:0000313" key="6">
    <source>
        <dbReference type="Proteomes" id="UP000677228"/>
    </source>
</evidence>
<sequence>LLRDLEERNLAYEDLEKRFRQLRGELDDMLSRKDDIGKNIHELERVKRILETTVEEQKQQIIELEDELQAAEDGRLRAEVNMGALKQQMDKNVQDINEQIEDRMRLLQKQLRDNELELEEEK</sequence>
<keyword evidence="1 2" id="KW-0175">Coiled coil</keyword>
<feature type="domain" description="Myosin tail" evidence="3">
    <location>
        <begin position="2"/>
        <end position="122"/>
    </location>
</feature>
<feature type="non-terminal residue" evidence="4">
    <location>
        <position position="1"/>
    </location>
</feature>
<comment type="caution">
    <text evidence="4">The sequence shown here is derived from an EMBL/GenBank/DDBJ whole genome shotgun (WGS) entry which is preliminary data.</text>
</comment>
<protein>
    <recommendedName>
        <fullName evidence="3">Myosin tail domain-containing protein</fullName>
    </recommendedName>
</protein>
<proteinExistence type="predicted"/>
<evidence type="ECO:0000256" key="2">
    <source>
        <dbReference type="SAM" id="Coils"/>
    </source>
</evidence>
<evidence type="ECO:0000256" key="1">
    <source>
        <dbReference type="ARBA" id="ARBA00023054"/>
    </source>
</evidence>
<feature type="coiled-coil region" evidence="2">
    <location>
        <begin position="5"/>
        <end position="117"/>
    </location>
</feature>
<evidence type="ECO:0000259" key="3">
    <source>
        <dbReference type="Pfam" id="PF01576"/>
    </source>
</evidence>
<dbReference type="EMBL" id="CAJNOK010072105">
    <property type="protein sequence ID" value="CAF1665603.1"/>
    <property type="molecule type" value="Genomic_DNA"/>
</dbReference>
<organism evidence="4 6">
    <name type="scientific">Didymodactylos carnosus</name>
    <dbReference type="NCBI Taxonomy" id="1234261"/>
    <lineage>
        <taxon>Eukaryota</taxon>
        <taxon>Metazoa</taxon>
        <taxon>Spiralia</taxon>
        <taxon>Gnathifera</taxon>
        <taxon>Rotifera</taxon>
        <taxon>Eurotatoria</taxon>
        <taxon>Bdelloidea</taxon>
        <taxon>Philodinida</taxon>
        <taxon>Philodinidae</taxon>
        <taxon>Didymodactylos</taxon>
    </lineage>
</organism>
<accession>A0A8S2GAJ3</accession>
<dbReference type="EMBL" id="CAJOBA010104062">
    <property type="protein sequence ID" value="CAF4530542.1"/>
    <property type="molecule type" value="Genomic_DNA"/>
</dbReference>
<reference evidence="4" key="1">
    <citation type="submission" date="2021-02" db="EMBL/GenBank/DDBJ databases">
        <authorList>
            <person name="Nowell W R."/>
        </authorList>
    </citation>
    <scope>NUCLEOTIDE SEQUENCE</scope>
</reference>